<reference evidence="1" key="1">
    <citation type="submission" date="2020-10" db="EMBL/GenBank/DDBJ databases">
        <title>Mucilaginibacter mali sp. nov., isolated from rhizosphere soil of apple orchard.</title>
        <authorList>
            <person name="Lee J.-S."/>
            <person name="Kim H.S."/>
            <person name="Kim J.-S."/>
        </authorList>
    </citation>
    <scope>NUCLEOTIDE SEQUENCE</scope>
    <source>
        <strain evidence="1">KCTC 22746</strain>
    </source>
</reference>
<evidence type="ECO:0000313" key="2">
    <source>
        <dbReference type="Proteomes" id="UP000622475"/>
    </source>
</evidence>
<comment type="caution">
    <text evidence="1">The sequence shown here is derived from an EMBL/GenBank/DDBJ whole genome shotgun (WGS) entry which is preliminary data.</text>
</comment>
<dbReference type="Proteomes" id="UP000622475">
    <property type="component" value="Unassembled WGS sequence"/>
</dbReference>
<protein>
    <recommendedName>
        <fullName evidence="3">Lipoprotein</fullName>
    </recommendedName>
</protein>
<gene>
    <name evidence="1" type="ORF">IRJ16_08685</name>
</gene>
<sequence length="214" mass="23607">MNFKNYACIAVAIIALAGCKKSTSKQDPTPVSIPTPVIDPPKDQPTMIYTDLSGKSLKMQEAVAIDLNKDGKNDVVFYTQYVADNLNNIVKLDFMANSVVSSFLNFSTDATTGDDILPPLNSGQVIHEGLNSSEWYNVSAAVVMRRVENSTSRAVTWRGNWTDKGHLYLPIQVTKEGKKYYGWIEFEGSSQQEKLIFYKAAIATEADKPVLAGQ</sequence>
<keyword evidence="2" id="KW-1185">Reference proteome</keyword>
<organism evidence="1 2">
    <name type="scientific">Mucilaginibacter myungsuensis</name>
    <dbReference type="NCBI Taxonomy" id="649104"/>
    <lineage>
        <taxon>Bacteria</taxon>
        <taxon>Pseudomonadati</taxon>
        <taxon>Bacteroidota</taxon>
        <taxon>Sphingobacteriia</taxon>
        <taxon>Sphingobacteriales</taxon>
        <taxon>Sphingobacteriaceae</taxon>
        <taxon>Mucilaginibacter</taxon>
    </lineage>
</organism>
<dbReference type="EMBL" id="JADFFL010000003">
    <property type="protein sequence ID" value="MBE9661961.1"/>
    <property type="molecule type" value="Genomic_DNA"/>
</dbReference>
<name>A0A929KUS8_9SPHI</name>
<dbReference type="AlphaFoldDB" id="A0A929KUS8"/>
<evidence type="ECO:0000313" key="1">
    <source>
        <dbReference type="EMBL" id="MBE9661961.1"/>
    </source>
</evidence>
<dbReference type="PROSITE" id="PS51257">
    <property type="entry name" value="PROKAR_LIPOPROTEIN"/>
    <property type="match status" value="1"/>
</dbReference>
<proteinExistence type="predicted"/>
<dbReference type="RefSeq" id="WP_194111163.1">
    <property type="nucleotide sequence ID" value="NZ_JADFFL010000003.1"/>
</dbReference>
<accession>A0A929KUS8</accession>
<evidence type="ECO:0008006" key="3">
    <source>
        <dbReference type="Google" id="ProtNLM"/>
    </source>
</evidence>